<comment type="catalytic activity">
    <reaction evidence="1">
        <text>ATP-independent breakage of single-stranded DNA, followed by passage and rejoining.</text>
        <dbReference type="EC" id="5.6.2.1"/>
    </reaction>
</comment>
<dbReference type="InterPro" id="IPR025589">
    <property type="entry name" value="Toprim_C_rpt"/>
</dbReference>
<dbReference type="CDD" id="cd00186">
    <property type="entry name" value="TOP1Ac"/>
    <property type="match status" value="1"/>
</dbReference>
<evidence type="ECO:0000313" key="9">
    <source>
        <dbReference type="EMBL" id="QHU12505.1"/>
    </source>
</evidence>
<dbReference type="InterPro" id="IPR023406">
    <property type="entry name" value="Topo_IA_AS"/>
</dbReference>
<evidence type="ECO:0000256" key="6">
    <source>
        <dbReference type="ARBA" id="ARBA00023235"/>
    </source>
</evidence>
<feature type="domain" description="Topo IA-type catalytic" evidence="8">
    <location>
        <begin position="127"/>
        <end position="601"/>
    </location>
</feature>
<dbReference type="InterPro" id="IPR003601">
    <property type="entry name" value="Topo_IA_2"/>
</dbReference>
<name>A0A6C0K364_9ZZZZ</name>
<keyword evidence="4" id="KW-0799">Topoisomerase</keyword>
<dbReference type="InterPro" id="IPR023405">
    <property type="entry name" value="Topo_IA_core_domain"/>
</dbReference>
<dbReference type="PRINTS" id="PR00417">
    <property type="entry name" value="PRTPISMRASEI"/>
</dbReference>
<dbReference type="PROSITE" id="PS52039">
    <property type="entry name" value="TOPO_IA_2"/>
    <property type="match status" value="1"/>
</dbReference>
<dbReference type="AlphaFoldDB" id="A0A6C0K364"/>
<dbReference type="SMART" id="SM00437">
    <property type="entry name" value="TOP1Ac"/>
    <property type="match status" value="1"/>
</dbReference>
<dbReference type="GO" id="GO:0003677">
    <property type="term" value="F:DNA binding"/>
    <property type="evidence" value="ECO:0007669"/>
    <property type="project" value="UniProtKB-KW"/>
</dbReference>
<evidence type="ECO:0000259" key="7">
    <source>
        <dbReference type="PROSITE" id="PS50880"/>
    </source>
</evidence>
<dbReference type="PROSITE" id="PS00396">
    <property type="entry name" value="TOPO_IA_1"/>
    <property type="match status" value="1"/>
</dbReference>
<dbReference type="InterPro" id="IPR013497">
    <property type="entry name" value="Topo_IA_cen"/>
</dbReference>
<evidence type="ECO:0000256" key="4">
    <source>
        <dbReference type="ARBA" id="ARBA00023029"/>
    </source>
</evidence>
<dbReference type="SMART" id="SM00436">
    <property type="entry name" value="TOP1Bc"/>
    <property type="match status" value="1"/>
</dbReference>
<proteinExistence type="inferred from homology"/>
<dbReference type="InterPro" id="IPR013825">
    <property type="entry name" value="Topo_IA_cen_sub2"/>
</dbReference>
<dbReference type="InterPro" id="IPR003602">
    <property type="entry name" value="Topo_IA_DNA-bd_dom"/>
</dbReference>
<dbReference type="InterPro" id="IPR000380">
    <property type="entry name" value="Topo_IA"/>
</dbReference>
<dbReference type="SUPFAM" id="SSF56712">
    <property type="entry name" value="Prokaryotic type I DNA topoisomerase"/>
    <property type="match status" value="1"/>
</dbReference>
<sequence length="804" mass="88971">MNLVIVESPAKCSKIQGFLGAGYTVIASMGHIRALVQNIDSIGIQRNFEPTYEFMKEKAKAIAQLKAHAKDAKKIILCSDDDREGEAIAYSIAVLLKLDPRTNPRSAFREITQNAVLDAISKPRLIDMNRVHSQQARAMLDMMVGFTISPLLWKNLGGGAALSAGRCQTPALRLVCEREYVIDSFKSETSWLIKGTWNGWPASMMDALSNEESALNYLENHSTEPNAVIRSATTKPWAESPPQALMTSTLQQQSSNLYHCAPKRTMQIAQKLYEAGHITYMRTDQTTMSEEAVADAKKVVEAKWGKNYIGTNATTSKKPGSTNTIVQAQEAHEAIRPTHFDVTKLPDTEDWGTQDIKIYRLIWLRAIQSIMAQAKGESREVIFDAEGDEGELPWHAKWKRTTFPGWKAADEKDTSVSVAQKGDEIEQVTTEEQEGEKAWKVAEALKPGEILQWNNLTSHPKESKPQGRYTEASLVRELEKKGIGRPSTFASLIATLIEKTYVEIKDIPASTEESKTYSITKLGQWPPSSDSFVLKRGGEKSRMCPSPLGKSVLDFTVKHFPDLFAYEFTANMEKRLDKIAEGREAWKLVLGDTWNSYKDRCTELKSGTGVTAAGSGGANPKKREFQGGVLGILTAKGPLLLKEGVTKEETIFYGWPATLKKGLHEISEEEVLQHIGSTTKQKQGDAVGEWNGHTIYKKKGPYGEYAEWNGVRVNLVVGDDVDAIIAKVQAKQENPTKTVGPFQIKTGPYGPYLQKSGSAKGAKPQYVSIPKDTNIDELTAQQAGDIFEAGLKAKAAFKKSKFKK</sequence>
<keyword evidence="5" id="KW-0238">DNA-binding</keyword>
<evidence type="ECO:0000259" key="8">
    <source>
        <dbReference type="PROSITE" id="PS52039"/>
    </source>
</evidence>
<evidence type="ECO:0000256" key="1">
    <source>
        <dbReference type="ARBA" id="ARBA00000213"/>
    </source>
</evidence>
<dbReference type="EMBL" id="MN740801">
    <property type="protein sequence ID" value="QHU12505.1"/>
    <property type="molecule type" value="Genomic_DNA"/>
</dbReference>
<dbReference type="Gene3D" id="1.10.460.10">
    <property type="entry name" value="Topoisomerase I, domain 2"/>
    <property type="match status" value="2"/>
</dbReference>
<dbReference type="Gene3D" id="2.70.20.10">
    <property type="entry name" value="Topoisomerase I, domain 3"/>
    <property type="match status" value="1"/>
</dbReference>
<dbReference type="InterPro" id="IPR013826">
    <property type="entry name" value="Topo_IA_cen_sub3"/>
</dbReference>
<evidence type="ECO:0000256" key="3">
    <source>
        <dbReference type="ARBA" id="ARBA00012891"/>
    </source>
</evidence>
<dbReference type="PANTHER" id="PTHR42785">
    <property type="entry name" value="DNA TOPOISOMERASE, TYPE IA, CORE"/>
    <property type="match status" value="1"/>
</dbReference>
<comment type="similarity">
    <text evidence="2">Belongs to the type IA topoisomerase family.</text>
</comment>
<reference evidence="9" key="1">
    <citation type="journal article" date="2020" name="Nature">
        <title>Giant virus diversity and host interactions through global metagenomics.</title>
        <authorList>
            <person name="Schulz F."/>
            <person name="Roux S."/>
            <person name="Paez-Espino D."/>
            <person name="Jungbluth S."/>
            <person name="Walsh D.A."/>
            <person name="Denef V.J."/>
            <person name="McMahon K.D."/>
            <person name="Konstantinidis K.T."/>
            <person name="Eloe-Fadrosh E.A."/>
            <person name="Kyrpides N.C."/>
            <person name="Woyke T."/>
        </authorList>
    </citation>
    <scope>NUCLEOTIDE SEQUENCE</scope>
    <source>
        <strain evidence="9">GVMAG-S-1101171-110</strain>
    </source>
</reference>
<feature type="domain" description="Toprim" evidence="7">
    <location>
        <begin position="1"/>
        <end position="111"/>
    </location>
</feature>
<accession>A0A6C0K364</accession>
<dbReference type="Gene3D" id="3.40.50.140">
    <property type="match status" value="1"/>
</dbReference>
<evidence type="ECO:0000256" key="5">
    <source>
        <dbReference type="ARBA" id="ARBA00023125"/>
    </source>
</evidence>
<protein>
    <recommendedName>
        <fullName evidence="3">DNA topoisomerase</fullName>
        <ecNumber evidence="3">5.6.2.1</ecNumber>
    </recommendedName>
</protein>
<dbReference type="Gene3D" id="1.10.290.10">
    <property type="entry name" value="Topoisomerase I, domain 4"/>
    <property type="match status" value="1"/>
</dbReference>
<dbReference type="InterPro" id="IPR013824">
    <property type="entry name" value="Topo_IA_cen_sub1"/>
</dbReference>
<dbReference type="SMART" id="SM00493">
    <property type="entry name" value="TOPRIM"/>
    <property type="match status" value="1"/>
</dbReference>
<dbReference type="GO" id="GO:0006265">
    <property type="term" value="P:DNA topological change"/>
    <property type="evidence" value="ECO:0007669"/>
    <property type="project" value="InterPro"/>
</dbReference>
<dbReference type="EC" id="5.6.2.1" evidence="3"/>
<organism evidence="9">
    <name type="scientific">viral metagenome</name>
    <dbReference type="NCBI Taxonomy" id="1070528"/>
    <lineage>
        <taxon>unclassified sequences</taxon>
        <taxon>metagenomes</taxon>
        <taxon>organismal metagenomes</taxon>
    </lineage>
</organism>
<dbReference type="Pfam" id="PF01131">
    <property type="entry name" value="Topoisom_bac"/>
    <property type="match status" value="1"/>
</dbReference>
<dbReference type="Pfam" id="PF01751">
    <property type="entry name" value="Toprim"/>
    <property type="match status" value="1"/>
</dbReference>
<evidence type="ECO:0000256" key="2">
    <source>
        <dbReference type="ARBA" id="ARBA00009446"/>
    </source>
</evidence>
<dbReference type="PROSITE" id="PS50880">
    <property type="entry name" value="TOPRIM"/>
    <property type="match status" value="1"/>
</dbReference>
<dbReference type="GO" id="GO:0003917">
    <property type="term" value="F:DNA topoisomerase type I (single strand cut, ATP-independent) activity"/>
    <property type="evidence" value="ECO:0007669"/>
    <property type="project" value="UniProtKB-EC"/>
</dbReference>
<dbReference type="PANTHER" id="PTHR42785:SF1">
    <property type="entry name" value="DNA TOPOISOMERASE"/>
    <property type="match status" value="1"/>
</dbReference>
<keyword evidence="6" id="KW-0413">Isomerase</keyword>
<dbReference type="Pfam" id="PF13368">
    <property type="entry name" value="Toprim_C_rpt"/>
    <property type="match status" value="1"/>
</dbReference>
<dbReference type="InterPro" id="IPR006171">
    <property type="entry name" value="TOPRIM_dom"/>
</dbReference>